<feature type="transmembrane region" description="Helical" evidence="1">
    <location>
        <begin position="70"/>
        <end position="92"/>
    </location>
</feature>
<evidence type="ECO:0000256" key="1">
    <source>
        <dbReference type="SAM" id="Phobius"/>
    </source>
</evidence>
<dbReference type="AlphaFoldDB" id="A0A845B2X5"/>
<name>A0A845B2X5_9SPHN</name>
<evidence type="ECO:0000259" key="2">
    <source>
        <dbReference type="Pfam" id="PF07290"/>
    </source>
</evidence>
<sequence length="214" mass="22377">MNLFADHNLPFSVAMLLLALLAIVQLIGVGDFGTDGGLDGDIDSDTVEGLGGTGFADSLATIIGLGRVPFTIWLGALLFLFAGLGFSIQMLAEGLLGAPLYSLLAAAFAGVAALPATGVIVRPLGRLLPQDETTAVSTDTLVGRRATISIGRAAHLSPARGQVMDRHGRPHQVMIEPHDSAQVLTQGEEVLLVRRDGETFYAVPLAERQLAPTV</sequence>
<protein>
    <submittedName>
        <fullName evidence="4">DUF1449 family protein</fullName>
    </submittedName>
</protein>
<reference evidence="4 5" key="1">
    <citation type="submission" date="2019-12" db="EMBL/GenBank/DDBJ databases">
        <title>Genomic-based taxomic classification of the family Erythrobacteraceae.</title>
        <authorList>
            <person name="Xu L."/>
        </authorList>
    </citation>
    <scope>NUCLEOTIDE SEQUENCE [LARGE SCALE GENOMIC DNA]</scope>
    <source>
        <strain evidence="4 5">KCTC 42453</strain>
    </source>
</reference>
<gene>
    <name evidence="4" type="ORF">GRI65_09495</name>
</gene>
<feature type="transmembrane region" description="Helical" evidence="1">
    <location>
        <begin position="98"/>
        <end position="121"/>
    </location>
</feature>
<dbReference type="InterPro" id="IPR048376">
    <property type="entry name" value="YqiJ_N"/>
</dbReference>
<dbReference type="Proteomes" id="UP000431922">
    <property type="component" value="Unassembled WGS sequence"/>
</dbReference>
<dbReference type="OrthoDB" id="7207054at2"/>
<organism evidence="4 5">
    <name type="scientific">Allopontixanthobacter sediminis</name>
    <dbReference type="NCBI Taxonomy" id="1689985"/>
    <lineage>
        <taxon>Bacteria</taxon>
        <taxon>Pseudomonadati</taxon>
        <taxon>Pseudomonadota</taxon>
        <taxon>Alphaproteobacteria</taxon>
        <taxon>Sphingomonadales</taxon>
        <taxon>Erythrobacteraceae</taxon>
        <taxon>Allopontixanthobacter</taxon>
    </lineage>
</organism>
<keyword evidence="1" id="KW-0812">Transmembrane</keyword>
<feature type="domain" description="Inner membrane protein YqiJ N-terminal" evidence="3">
    <location>
        <begin position="8"/>
        <end position="117"/>
    </location>
</feature>
<dbReference type="EMBL" id="WTYL01000002">
    <property type="protein sequence ID" value="MXP44688.1"/>
    <property type="molecule type" value="Genomic_DNA"/>
</dbReference>
<evidence type="ECO:0000313" key="4">
    <source>
        <dbReference type="EMBL" id="MXP44688.1"/>
    </source>
</evidence>
<keyword evidence="1" id="KW-1133">Transmembrane helix</keyword>
<proteinExistence type="predicted"/>
<dbReference type="Pfam" id="PF07290">
    <property type="entry name" value="YqiJ_OB"/>
    <property type="match status" value="1"/>
</dbReference>
<keyword evidence="5" id="KW-1185">Reference proteome</keyword>
<dbReference type="InterPro" id="IPR010840">
    <property type="entry name" value="YqiJ_OB"/>
</dbReference>
<evidence type="ECO:0000313" key="5">
    <source>
        <dbReference type="Proteomes" id="UP000431922"/>
    </source>
</evidence>
<dbReference type="Pfam" id="PF21001">
    <property type="entry name" value="YqiJ_N"/>
    <property type="match status" value="1"/>
</dbReference>
<comment type="caution">
    <text evidence="4">The sequence shown here is derived from an EMBL/GenBank/DDBJ whole genome shotgun (WGS) entry which is preliminary data.</text>
</comment>
<evidence type="ECO:0000259" key="3">
    <source>
        <dbReference type="Pfam" id="PF21001"/>
    </source>
</evidence>
<keyword evidence="1" id="KW-0472">Membrane</keyword>
<feature type="transmembrane region" description="Helical" evidence="1">
    <location>
        <begin position="12"/>
        <end position="29"/>
    </location>
</feature>
<accession>A0A845B2X5</accession>
<feature type="domain" description="Inner membrane protein YqiJ OB-fold" evidence="2">
    <location>
        <begin position="140"/>
        <end position="203"/>
    </location>
</feature>